<feature type="chain" id="PRO_5046082875" evidence="7">
    <location>
        <begin position="23"/>
        <end position="265"/>
    </location>
</feature>
<keyword evidence="4" id="KW-0572">Peptidoglycan-anchor</keyword>
<evidence type="ECO:0000313" key="9">
    <source>
        <dbReference type="EMBL" id="MEV5509579.1"/>
    </source>
</evidence>
<evidence type="ECO:0000256" key="2">
    <source>
        <dbReference type="ARBA" id="ARBA00022525"/>
    </source>
</evidence>
<evidence type="ECO:0000256" key="1">
    <source>
        <dbReference type="ARBA" id="ARBA00022512"/>
    </source>
</evidence>
<feature type="region of interest" description="Disordered" evidence="5">
    <location>
        <begin position="88"/>
        <end position="107"/>
    </location>
</feature>
<evidence type="ECO:0000256" key="7">
    <source>
        <dbReference type="SAM" id="SignalP"/>
    </source>
</evidence>
<feature type="signal peptide" evidence="7">
    <location>
        <begin position="1"/>
        <end position="22"/>
    </location>
</feature>
<keyword evidence="1" id="KW-0134">Cell wall</keyword>
<gene>
    <name evidence="9" type="ORF">AB0L16_24605</name>
</gene>
<evidence type="ECO:0000313" key="10">
    <source>
        <dbReference type="Proteomes" id="UP001552594"/>
    </source>
</evidence>
<dbReference type="EMBL" id="JBFAUK010000022">
    <property type="protein sequence ID" value="MEV5509579.1"/>
    <property type="molecule type" value="Genomic_DNA"/>
</dbReference>
<accession>A0ABV3K504</accession>
<evidence type="ECO:0000256" key="6">
    <source>
        <dbReference type="SAM" id="Phobius"/>
    </source>
</evidence>
<evidence type="ECO:0000256" key="3">
    <source>
        <dbReference type="ARBA" id="ARBA00022729"/>
    </source>
</evidence>
<keyword evidence="6" id="KW-0812">Transmembrane</keyword>
<keyword evidence="6" id="KW-1133">Transmembrane helix</keyword>
<comment type="caution">
    <text evidence="9">The sequence shown here is derived from an EMBL/GenBank/DDBJ whole genome shotgun (WGS) entry which is preliminary data.</text>
</comment>
<organism evidence="9 10">
    <name type="scientific">Streptomyces orinoci</name>
    <name type="common">Streptoverticillium orinoci</name>
    <dbReference type="NCBI Taxonomy" id="67339"/>
    <lineage>
        <taxon>Bacteria</taxon>
        <taxon>Bacillati</taxon>
        <taxon>Actinomycetota</taxon>
        <taxon>Actinomycetes</taxon>
        <taxon>Kitasatosporales</taxon>
        <taxon>Streptomycetaceae</taxon>
        <taxon>Streptomyces</taxon>
    </lineage>
</organism>
<evidence type="ECO:0000256" key="4">
    <source>
        <dbReference type="ARBA" id="ARBA00023088"/>
    </source>
</evidence>
<keyword evidence="3 7" id="KW-0732">Signal</keyword>
<dbReference type="RefSeq" id="WP_241561293.1">
    <property type="nucleotide sequence ID" value="NZ_JBFAUK010000022.1"/>
</dbReference>
<evidence type="ECO:0000256" key="5">
    <source>
        <dbReference type="SAM" id="MobiDB-lite"/>
    </source>
</evidence>
<keyword evidence="2" id="KW-0964">Secreted</keyword>
<feature type="transmembrane region" description="Helical" evidence="6">
    <location>
        <begin position="236"/>
        <end position="257"/>
    </location>
</feature>
<sequence length="265" mass="25764">MTALAAVLASGTLLLVAPDAKAQTVDVDYHCKTPIGDKNAVSPIDIKAAAKGGSYQLTMSFEKGVSSSPIELPKGVMQPSAVIQLGGADTGTVPVSGPGNDQPIPPNTPIKIGNLTGTYTPKSNVNGKVTLTASTLTIKAMGTTTTCEPGNHPGPSLTLEVKGQGGPGGQTTGGDSTGGTTGSTTGSTNGSTNGSTTGGTSGSTGTTGGTSTTGGTAGGTTTGGQNLPQTGPDDSVLALGTLGGTVLLSGVAGLLWLTRRRRTAP</sequence>
<proteinExistence type="predicted"/>
<name>A0ABV3K504_STRON</name>
<dbReference type="InterPro" id="IPR019931">
    <property type="entry name" value="LPXTG_anchor"/>
</dbReference>
<dbReference type="PROSITE" id="PS50847">
    <property type="entry name" value="GRAM_POS_ANCHORING"/>
    <property type="match status" value="1"/>
</dbReference>
<dbReference type="Proteomes" id="UP001552594">
    <property type="component" value="Unassembled WGS sequence"/>
</dbReference>
<reference evidence="9 10" key="1">
    <citation type="submission" date="2024-06" db="EMBL/GenBank/DDBJ databases">
        <title>The Natural Products Discovery Center: Release of the First 8490 Sequenced Strains for Exploring Actinobacteria Biosynthetic Diversity.</title>
        <authorList>
            <person name="Kalkreuter E."/>
            <person name="Kautsar S.A."/>
            <person name="Yang D."/>
            <person name="Bader C.D."/>
            <person name="Teijaro C.N."/>
            <person name="Fluegel L."/>
            <person name="Davis C.M."/>
            <person name="Simpson J.R."/>
            <person name="Lauterbach L."/>
            <person name="Steele A.D."/>
            <person name="Gui C."/>
            <person name="Meng S."/>
            <person name="Li G."/>
            <person name="Viehrig K."/>
            <person name="Ye F."/>
            <person name="Su P."/>
            <person name="Kiefer A.F."/>
            <person name="Nichols A."/>
            <person name="Cepeda A.J."/>
            <person name="Yan W."/>
            <person name="Fan B."/>
            <person name="Jiang Y."/>
            <person name="Adhikari A."/>
            <person name="Zheng C.-J."/>
            <person name="Schuster L."/>
            <person name="Cowan T.M."/>
            <person name="Smanski M.J."/>
            <person name="Chevrette M.G."/>
            <person name="De Carvalho L.P.S."/>
            <person name="Shen B."/>
        </authorList>
    </citation>
    <scope>NUCLEOTIDE SEQUENCE [LARGE SCALE GENOMIC DNA]</scope>
    <source>
        <strain evidence="9 10">NPDC052347</strain>
    </source>
</reference>
<feature type="domain" description="Gram-positive cocci surface proteins LPxTG" evidence="8">
    <location>
        <begin position="227"/>
        <end position="265"/>
    </location>
</feature>
<dbReference type="NCBIfam" id="TIGR01167">
    <property type="entry name" value="LPXTG_anchor"/>
    <property type="match status" value="1"/>
</dbReference>
<protein>
    <submittedName>
        <fullName evidence="9">LPXTG cell wall anchor domain-containing protein</fullName>
    </submittedName>
</protein>
<evidence type="ECO:0000259" key="8">
    <source>
        <dbReference type="PROSITE" id="PS50847"/>
    </source>
</evidence>
<keyword evidence="6" id="KW-0472">Membrane</keyword>
<feature type="compositionally biased region" description="Gly residues" evidence="5">
    <location>
        <begin position="196"/>
        <end position="222"/>
    </location>
</feature>
<feature type="compositionally biased region" description="Low complexity" evidence="5">
    <location>
        <begin position="182"/>
        <end position="195"/>
    </location>
</feature>
<feature type="region of interest" description="Disordered" evidence="5">
    <location>
        <begin position="144"/>
        <end position="232"/>
    </location>
</feature>
<feature type="compositionally biased region" description="Gly residues" evidence="5">
    <location>
        <begin position="163"/>
        <end position="181"/>
    </location>
</feature>
<keyword evidence="10" id="KW-1185">Reference proteome</keyword>